<gene>
    <name evidence="2" type="ORF">PENTCL1PPCAC_9296</name>
</gene>
<keyword evidence="3" id="KW-1185">Reference proteome</keyword>
<accession>A0AAV5SVB0</accession>
<sequence>LLLLLLLLLFLVDVFRELQSVRISCLADHRRIEVALRRSRVVILLGRVVHFLCYIECYVPLLALRHQLVRAESLHLTTLGR</sequence>
<evidence type="ECO:0000313" key="3">
    <source>
        <dbReference type="Proteomes" id="UP001432027"/>
    </source>
</evidence>
<feature type="signal peptide" evidence="1">
    <location>
        <begin position="1"/>
        <end position="20"/>
    </location>
</feature>
<proteinExistence type="predicted"/>
<feature type="chain" id="PRO_5044011528" description="Secreted protein" evidence="1">
    <location>
        <begin position="21"/>
        <end position="81"/>
    </location>
</feature>
<organism evidence="2 3">
    <name type="scientific">Pristionchus entomophagus</name>
    <dbReference type="NCBI Taxonomy" id="358040"/>
    <lineage>
        <taxon>Eukaryota</taxon>
        <taxon>Metazoa</taxon>
        <taxon>Ecdysozoa</taxon>
        <taxon>Nematoda</taxon>
        <taxon>Chromadorea</taxon>
        <taxon>Rhabditida</taxon>
        <taxon>Rhabditina</taxon>
        <taxon>Diplogasteromorpha</taxon>
        <taxon>Diplogasteroidea</taxon>
        <taxon>Neodiplogasteridae</taxon>
        <taxon>Pristionchus</taxon>
    </lineage>
</organism>
<protein>
    <recommendedName>
        <fullName evidence="4">Secreted protein</fullName>
    </recommendedName>
</protein>
<evidence type="ECO:0000313" key="2">
    <source>
        <dbReference type="EMBL" id="GMS87121.1"/>
    </source>
</evidence>
<dbReference type="EMBL" id="BTSX01000002">
    <property type="protein sequence ID" value="GMS87121.1"/>
    <property type="molecule type" value="Genomic_DNA"/>
</dbReference>
<feature type="non-terminal residue" evidence="2">
    <location>
        <position position="1"/>
    </location>
</feature>
<dbReference type="AlphaFoldDB" id="A0AAV5SVB0"/>
<evidence type="ECO:0008006" key="4">
    <source>
        <dbReference type="Google" id="ProtNLM"/>
    </source>
</evidence>
<comment type="caution">
    <text evidence="2">The sequence shown here is derived from an EMBL/GenBank/DDBJ whole genome shotgun (WGS) entry which is preliminary data.</text>
</comment>
<evidence type="ECO:0000256" key="1">
    <source>
        <dbReference type="SAM" id="SignalP"/>
    </source>
</evidence>
<reference evidence="2" key="1">
    <citation type="submission" date="2023-10" db="EMBL/GenBank/DDBJ databases">
        <title>Genome assembly of Pristionchus species.</title>
        <authorList>
            <person name="Yoshida K."/>
            <person name="Sommer R.J."/>
        </authorList>
    </citation>
    <scope>NUCLEOTIDE SEQUENCE</scope>
    <source>
        <strain evidence="2">RS0144</strain>
    </source>
</reference>
<dbReference type="Proteomes" id="UP001432027">
    <property type="component" value="Unassembled WGS sequence"/>
</dbReference>
<name>A0AAV5SVB0_9BILA</name>
<keyword evidence="1" id="KW-0732">Signal</keyword>